<evidence type="ECO:0008006" key="3">
    <source>
        <dbReference type="Google" id="ProtNLM"/>
    </source>
</evidence>
<reference evidence="1 2" key="1">
    <citation type="submission" date="2015-03" db="EMBL/GenBank/DDBJ databases">
        <authorList>
            <person name="Regsiter A."/>
            <person name="william w."/>
        </authorList>
    </citation>
    <scope>NUCLEOTIDE SEQUENCE [LARGE SCALE GENOMIC DNA]</scope>
    <source>
        <strain evidence="1 2">CB1</strain>
    </source>
</reference>
<protein>
    <recommendedName>
        <fullName evidence="3">Transposase</fullName>
    </recommendedName>
</protein>
<proteinExistence type="predicted"/>
<organism evidence="1 2">
    <name type="scientific">Thiomonas arsenitoxydans (strain DSM 22701 / CIP 110005 / 3As)</name>
    <dbReference type="NCBI Taxonomy" id="426114"/>
    <lineage>
        <taxon>Bacteria</taxon>
        <taxon>Pseudomonadati</taxon>
        <taxon>Pseudomonadota</taxon>
        <taxon>Betaproteobacteria</taxon>
        <taxon>Burkholderiales</taxon>
        <taxon>Thiomonas</taxon>
    </lineage>
</organism>
<dbReference type="EMBL" id="CTRI01000003">
    <property type="protein sequence ID" value="CQR27405.1"/>
    <property type="molecule type" value="Genomic_DNA"/>
</dbReference>
<accession>A0ABP1YYS2</accession>
<sequence>MAEGAPLLREYVPKAHQGFESLRLRQNTNKNNNLAVHSHNLSHKSARASSSFGRHSCEIGSQLGLQSPQWRSGRRAACGTVRRCSQHSPAAEEARGGVV</sequence>
<gene>
    <name evidence="1" type="ORF">THICB1_110001</name>
</gene>
<evidence type="ECO:0000313" key="2">
    <source>
        <dbReference type="Proteomes" id="UP000078599"/>
    </source>
</evidence>
<comment type="caution">
    <text evidence="1">The sequence shown here is derived from an EMBL/GenBank/DDBJ whole genome shotgun (WGS) entry which is preliminary data.</text>
</comment>
<keyword evidence="2" id="KW-1185">Reference proteome</keyword>
<dbReference type="Proteomes" id="UP000078599">
    <property type="component" value="Unassembled WGS sequence"/>
</dbReference>
<name>A0ABP1YYS2_THIA3</name>
<evidence type="ECO:0000313" key="1">
    <source>
        <dbReference type="EMBL" id="CQR27405.1"/>
    </source>
</evidence>